<dbReference type="SMART" id="SM00487">
    <property type="entry name" value="DEXDc"/>
    <property type="match status" value="1"/>
</dbReference>
<dbReference type="Pfam" id="PF04851">
    <property type="entry name" value="ResIII"/>
    <property type="match status" value="1"/>
</dbReference>
<dbReference type="InterPro" id="IPR041471">
    <property type="entry name" value="UvrB_inter"/>
</dbReference>
<gene>
    <name evidence="12" type="primary">uvrB</name>
    <name evidence="18" type="ORF">SAMN05660649_02150</name>
</gene>
<dbReference type="InterPro" id="IPR001650">
    <property type="entry name" value="Helicase_C-like"/>
</dbReference>
<dbReference type="PROSITE" id="PS51194">
    <property type="entry name" value="HELICASE_CTER"/>
    <property type="match status" value="1"/>
</dbReference>
<evidence type="ECO:0000259" key="17">
    <source>
        <dbReference type="PROSITE" id="PS51194"/>
    </source>
</evidence>
<dbReference type="InterPro" id="IPR001943">
    <property type="entry name" value="UVR_dom"/>
</dbReference>
<dbReference type="GO" id="GO:0005524">
    <property type="term" value="F:ATP binding"/>
    <property type="evidence" value="ECO:0007669"/>
    <property type="project" value="UniProtKB-UniRule"/>
</dbReference>
<dbReference type="SUPFAM" id="SSF52540">
    <property type="entry name" value="P-loop containing nucleoside triphosphate hydrolases"/>
    <property type="match status" value="2"/>
</dbReference>
<evidence type="ECO:0000313" key="18">
    <source>
        <dbReference type="EMBL" id="SFG62213.1"/>
    </source>
</evidence>
<evidence type="ECO:0000256" key="2">
    <source>
        <dbReference type="ARBA" id="ARBA00008533"/>
    </source>
</evidence>
<evidence type="ECO:0000256" key="8">
    <source>
        <dbReference type="ARBA" id="ARBA00022881"/>
    </source>
</evidence>
<protein>
    <recommendedName>
        <fullName evidence="11 12">UvrABC system protein B</fullName>
        <shortName evidence="12">Protein UvrB</shortName>
    </recommendedName>
    <alternativeName>
        <fullName evidence="12">Excinuclease ABC subunit B</fullName>
    </alternativeName>
</protein>
<dbReference type="Pfam" id="PF00271">
    <property type="entry name" value="Helicase_C"/>
    <property type="match status" value="1"/>
</dbReference>
<keyword evidence="9 12" id="KW-0234">DNA repair</keyword>
<evidence type="ECO:0000256" key="6">
    <source>
        <dbReference type="ARBA" id="ARBA00022769"/>
    </source>
</evidence>
<keyword evidence="7 12" id="KW-0067">ATP-binding</keyword>
<dbReference type="EMBL" id="FOOX01000007">
    <property type="protein sequence ID" value="SFG62213.1"/>
    <property type="molecule type" value="Genomic_DNA"/>
</dbReference>
<dbReference type="GO" id="GO:0006289">
    <property type="term" value="P:nucleotide-excision repair"/>
    <property type="evidence" value="ECO:0007669"/>
    <property type="project" value="UniProtKB-UniRule"/>
</dbReference>
<evidence type="ECO:0000256" key="11">
    <source>
        <dbReference type="ARBA" id="ARBA00029504"/>
    </source>
</evidence>
<dbReference type="CDD" id="cd18790">
    <property type="entry name" value="SF2_C_UvrB"/>
    <property type="match status" value="1"/>
</dbReference>
<dbReference type="GO" id="GO:0009381">
    <property type="term" value="F:excinuclease ABC activity"/>
    <property type="evidence" value="ECO:0007669"/>
    <property type="project" value="UniProtKB-UniRule"/>
</dbReference>
<evidence type="ECO:0000256" key="10">
    <source>
        <dbReference type="ARBA" id="ARBA00026033"/>
    </source>
</evidence>
<dbReference type="PROSITE" id="PS50151">
    <property type="entry name" value="UVR"/>
    <property type="match status" value="1"/>
</dbReference>
<feature type="domain" description="UVR" evidence="15">
    <location>
        <begin position="643"/>
        <end position="678"/>
    </location>
</feature>
<dbReference type="Proteomes" id="UP000199337">
    <property type="component" value="Unassembled WGS sequence"/>
</dbReference>
<dbReference type="GO" id="GO:0009432">
    <property type="term" value="P:SOS response"/>
    <property type="evidence" value="ECO:0007669"/>
    <property type="project" value="UniProtKB-UniRule"/>
</dbReference>
<keyword evidence="4 12" id="KW-0547">Nucleotide-binding</keyword>
<dbReference type="NCBIfam" id="TIGR00631">
    <property type="entry name" value="uvrb"/>
    <property type="match status" value="1"/>
</dbReference>
<organism evidence="18 19">
    <name type="scientific">Desulfotruncus arcticus DSM 17038</name>
    <dbReference type="NCBI Taxonomy" id="1121424"/>
    <lineage>
        <taxon>Bacteria</taxon>
        <taxon>Bacillati</taxon>
        <taxon>Bacillota</taxon>
        <taxon>Clostridia</taxon>
        <taxon>Eubacteriales</taxon>
        <taxon>Desulfallaceae</taxon>
        <taxon>Desulfotruncus</taxon>
    </lineage>
</organism>
<evidence type="ECO:0000256" key="5">
    <source>
        <dbReference type="ARBA" id="ARBA00022763"/>
    </source>
</evidence>
<keyword evidence="5 12" id="KW-0227">DNA damage</keyword>
<dbReference type="InterPro" id="IPR006935">
    <property type="entry name" value="Helicase/UvrB_N"/>
</dbReference>
<dbReference type="STRING" id="341036.SAMN05660649_02150"/>
<dbReference type="Gene3D" id="6.10.140.240">
    <property type="match status" value="1"/>
</dbReference>
<dbReference type="GO" id="GO:0005737">
    <property type="term" value="C:cytoplasm"/>
    <property type="evidence" value="ECO:0007669"/>
    <property type="project" value="UniProtKB-SubCell"/>
</dbReference>
<comment type="domain">
    <text evidence="12">The beta-hairpin motif is involved in DNA binding.</text>
</comment>
<feature type="domain" description="Helicase C-terminal" evidence="17">
    <location>
        <begin position="450"/>
        <end position="616"/>
    </location>
</feature>
<dbReference type="GO" id="GO:0016887">
    <property type="term" value="F:ATP hydrolysis activity"/>
    <property type="evidence" value="ECO:0007669"/>
    <property type="project" value="InterPro"/>
</dbReference>
<proteinExistence type="inferred from homology"/>
<comment type="subcellular location">
    <subcellularLocation>
        <location evidence="1 12 13">Cytoplasm</location>
    </subcellularLocation>
</comment>
<keyword evidence="8 12" id="KW-0267">Excision nuclease</keyword>
<comment type="function">
    <text evidence="12">The UvrABC repair system catalyzes the recognition and processing of DNA lesions. A damage recognition complex composed of 2 UvrA and 2 UvrB subunits scans DNA for abnormalities. Upon binding of the UvrA(2)B(2) complex to a putative damaged site, the DNA wraps around one UvrB monomer. DNA wrap is dependent on ATP binding by UvrB and probably causes local melting of the DNA helix, facilitating insertion of UvrB beta-hairpin between the DNA strands. Then UvrB probes one DNA strand for the presence of a lesion. If a lesion is found the UvrA subunits dissociate and the UvrB-DNA preincision complex is formed. This complex is subsequently bound by UvrC and the second UvrB is released. If no lesion is found, the DNA wraps around the other UvrB subunit that will check the other stand for damage.</text>
</comment>
<dbReference type="HAMAP" id="MF_00204">
    <property type="entry name" value="UvrB"/>
    <property type="match status" value="1"/>
</dbReference>
<evidence type="ECO:0000256" key="4">
    <source>
        <dbReference type="ARBA" id="ARBA00022741"/>
    </source>
</evidence>
<keyword evidence="6 12" id="KW-0228">DNA excision</keyword>
<dbReference type="PANTHER" id="PTHR24029">
    <property type="entry name" value="UVRABC SYSTEM PROTEIN B"/>
    <property type="match status" value="1"/>
</dbReference>
<dbReference type="Gene3D" id="3.40.50.300">
    <property type="entry name" value="P-loop containing nucleotide triphosphate hydrolases"/>
    <property type="match status" value="3"/>
</dbReference>
<evidence type="ECO:0000259" key="16">
    <source>
        <dbReference type="PROSITE" id="PS51192"/>
    </source>
</evidence>
<feature type="coiled-coil region" evidence="14">
    <location>
        <begin position="273"/>
        <end position="304"/>
    </location>
</feature>
<keyword evidence="3 12" id="KW-0963">Cytoplasm</keyword>
<evidence type="ECO:0000256" key="1">
    <source>
        <dbReference type="ARBA" id="ARBA00004496"/>
    </source>
</evidence>
<evidence type="ECO:0000256" key="12">
    <source>
        <dbReference type="HAMAP-Rule" id="MF_00204"/>
    </source>
</evidence>
<evidence type="ECO:0000259" key="15">
    <source>
        <dbReference type="PROSITE" id="PS50151"/>
    </source>
</evidence>
<accession>A0A1I2TB49</accession>
<evidence type="ECO:0000256" key="7">
    <source>
        <dbReference type="ARBA" id="ARBA00022840"/>
    </source>
</evidence>
<dbReference type="Pfam" id="PF02151">
    <property type="entry name" value="UVR"/>
    <property type="match status" value="1"/>
</dbReference>
<feature type="domain" description="Helicase ATP-binding" evidence="16">
    <location>
        <begin position="46"/>
        <end position="180"/>
    </location>
</feature>
<dbReference type="GO" id="GO:0009380">
    <property type="term" value="C:excinuclease repair complex"/>
    <property type="evidence" value="ECO:0007669"/>
    <property type="project" value="InterPro"/>
</dbReference>
<dbReference type="InterPro" id="IPR004807">
    <property type="entry name" value="UvrB"/>
</dbReference>
<evidence type="ECO:0000313" key="19">
    <source>
        <dbReference type="Proteomes" id="UP000199337"/>
    </source>
</evidence>
<comment type="similarity">
    <text evidence="2 12 13">Belongs to the UvrB family.</text>
</comment>
<dbReference type="Pfam" id="PF17757">
    <property type="entry name" value="UvrB_inter"/>
    <property type="match status" value="1"/>
</dbReference>
<dbReference type="InterPro" id="IPR027417">
    <property type="entry name" value="P-loop_NTPase"/>
</dbReference>
<name>A0A1I2TB49_9FIRM</name>
<feature type="coiled-coil region" evidence="14">
    <location>
        <begin position="639"/>
        <end position="666"/>
    </location>
</feature>
<dbReference type="InterPro" id="IPR014001">
    <property type="entry name" value="Helicase_ATP-bd"/>
</dbReference>
<sequence length="695" mass="80120">MGVRFFTIARYDIILAGVSSMDYKFNLKSDYEPRGDQPKAIDQLVEGLADGLKHQTLLGVTGSGKTYTIARMIQRVQRPTLVLAHNKTLAAQLCSEFKEFFPDNAVEYFVSYYDYYQPEAYIPHTDTYIEKDSSINDEIDKLRHSATCALFERRDVIIVASVSCIYGLGDPEQYSTLVLSLRKGSEYDRDAVLRRLVDIQYERNDMNFTRGKFRVRGDVLEIFPAGNSERAIRVDFFGDEVERLLEFDVLTGEITGERQHVMVYPASHYATSRERMQGAISKIEEELEERLHELRQRDKLLEAQRLEQRTRYDIEMMQEMGFCSGIENYSRHLTERRPGEPPYTLLDYFPDDFIMVIDESHASLPQVRAMYAGDRSRKESLVEHGFRLPSAFDNRPLTFAEFERHLGQVVYVSATPGPYELELSDQVVEQIIRPTGLIDPELTVRPTRGQIDDLISEINSRVTKKERVLITTLTKKMAEDLTDYLRETGIRVRYMHSEVHTIERMEIIRDLRLGTFDVLVGINLLREGLDLPEVSLVAILDADKEGYLRSERSLIQTIGRAARNVNGRVILYADKVTDSMAKAIGETERRRKIQTAFNLEHGITPQTIRKAVHEVIEATKVAEMPAIYEAEDKKGRLTKKEIKQMLARLEKEMQDAARRLEFEQAARLRDAIIELRLELRGRDNRISPTISETIY</sequence>
<evidence type="ECO:0000256" key="13">
    <source>
        <dbReference type="RuleBase" id="RU003587"/>
    </source>
</evidence>
<dbReference type="GO" id="GO:0003677">
    <property type="term" value="F:DNA binding"/>
    <property type="evidence" value="ECO:0007669"/>
    <property type="project" value="UniProtKB-UniRule"/>
</dbReference>
<evidence type="ECO:0000256" key="3">
    <source>
        <dbReference type="ARBA" id="ARBA00022490"/>
    </source>
</evidence>
<dbReference type="AlphaFoldDB" id="A0A1I2TB49"/>
<evidence type="ECO:0000256" key="14">
    <source>
        <dbReference type="SAM" id="Coils"/>
    </source>
</evidence>
<dbReference type="InterPro" id="IPR036876">
    <property type="entry name" value="UVR_dom_sf"/>
</dbReference>
<dbReference type="InterPro" id="IPR024759">
    <property type="entry name" value="UvrB_YAD/RRR_dom"/>
</dbReference>
<evidence type="ECO:0000256" key="9">
    <source>
        <dbReference type="ARBA" id="ARBA00023204"/>
    </source>
</evidence>
<dbReference type="SMART" id="SM00490">
    <property type="entry name" value="HELICc"/>
    <property type="match status" value="1"/>
</dbReference>
<dbReference type="Gene3D" id="4.10.860.10">
    <property type="entry name" value="UVR domain"/>
    <property type="match status" value="1"/>
</dbReference>
<dbReference type="CDD" id="cd17916">
    <property type="entry name" value="DEXHc_UvrB"/>
    <property type="match status" value="1"/>
</dbReference>
<dbReference type="NCBIfam" id="NF003673">
    <property type="entry name" value="PRK05298.1"/>
    <property type="match status" value="1"/>
</dbReference>
<dbReference type="PANTHER" id="PTHR24029:SF0">
    <property type="entry name" value="UVRABC SYSTEM PROTEIN B"/>
    <property type="match status" value="1"/>
</dbReference>
<keyword evidence="12 13" id="KW-0742">SOS response</keyword>
<comment type="subunit">
    <text evidence="10 12 13">Forms a heterotetramer with UvrA during the search for lesions. Interacts with UvrC in an incision complex.</text>
</comment>
<keyword evidence="14" id="KW-0175">Coiled coil</keyword>
<dbReference type="Pfam" id="PF12344">
    <property type="entry name" value="UvrB"/>
    <property type="match status" value="1"/>
</dbReference>
<reference evidence="19" key="1">
    <citation type="submission" date="2016-10" db="EMBL/GenBank/DDBJ databases">
        <authorList>
            <person name="Varghese N."/>
            <person name="Submissions S."/>
        </authorList>
    </citation>
    <scope>NUCLEOTIDE SEQUENCE [LARGE SCALE GENOMIC DNA]</scope>
    <source>
        <strain evidence="19">DSM 17038</strain>
    </source>
</reference>
<feature type="binding site" evidence="12">
    <location>
        <begin position="59"/>
        <end position="66"/>
    </location>
    <ligand>
        <name>ATP</name>
        <dbReference type="ChEBI" id="CHEBI:30616"/>
    </ligand>
</feature>
<dbReference type="PROSITE" id="PS51192">
    <property type="entry name" value="HELICASE_ATP_BIND_1"/>
    <property type="match status" value="1"/>
</dbReference>
<keyword evidence="19" id="KW-1185">Reference proteome</keyword>
<dbReference type="SUPFAM" id="SSF46600">
    <property type="entry name" value="C-terminal UvrC-binding domain of UvrB"/>
    <property type="match status" value="1"/>
</dbReference>
<feature type="short sequence motif" description="Beta-hairpin" evidence="12">
    <location>
        <begin position="112"/>
        <end position="135"/>
    </location>
</feature>